<feature type="compositionally biased region" description="Polar residues" evidence="1">
    <location>
        <begin position="29"/>
        <end position="46"/>
    </location>
</feature>
<feature type="compositionally biased region" description="Low complexity" evidence="1">
    <location>
        <begin position="101"/>
        <end position="112"/>
    </location>
</feature>
<feature type="compositionally biased region" description="Pro residues" evidence="1">
    <location>
        <begin position="50"/>
        <end position="100"/>
    </location>
</feature>
<protein>
    <submittedName>
        <fullName evidence="3">Uncharacterized protein</fullName>
    </submittedName>
</protein>
<feature type="region of interest" description="Disordered" evidence="1">
    <location>
        <begin position="26"/>
        <end position="112"/>
    </location>
</feature>
<evidence type="ECO:0000256" key="1">
    <source>
        <dbReference type="SAM" id="MobiDB-lite"/>
    </source>
</evidence>
<gene>
    <name evidence="3" type="ORF">LCOR_03298.1</name>
</gene>
<sequence length="159" mass="17014">MRFIILLSFLLAFFGLVQQSIAAPAGDDQQAQTQDVQPSDGNQAADPSQLFPPPAPLPPFPPQPPFPPTIPPGTLFPPPAPFPPFPPQPPFPPTIPPGTLFPPSSSFSSIPSTTTFPSSPVLISDSRIQKGLLIIFFQAVYGNATFLSFAFPQSQIPKH</sequence>
<reference evidence="3" key="1">
    <citation type="submission" date="2013-08" db="EMBL/GenBank/DDBJ databases">
        <title>Gene expansion shapes genome architecture in the human pathogen Lichtheimia corymbifera: an evolutionary genomics analysis in the ancient terrestrial Mucorales (Mucoromycotina).</title>
        <authorList>
            <person name="Schwartze V.U."/>
            <person name="Winter S."/>
            <person name="Shelest E."/>
            <person name="Marcet-Houben M."/>
            <person name="Horn F."/>
            <person name="Wehner S."/>
            <person name="Hoffmann K."/>
            <person name="Riege K."/>
            <person name="Sammeth M."/>
            <person name="Nowrousian M."/>
            <person name="Valiante V."/>
            <person name="Linde J."/>
            <person name="Jacobsen I.D."/>
            <person name="Marz M."/>
            <person name="Brakhage A.A."/>
            <person name="Gabaldon T."/>
            <person name="Bocker S."/>
            <person name="Voigt K."/>
        </authorList>
    </citation>
    <scope>NUCLEOTIDE SEQUENCE [LARGE SCALE GENOMIC DNA]</scope>
    <source>
        <strain evidence="3">FSU 9682</strain>
    </source>
</reference>
<evidence type="ECO:0000256" key="2">
    <source>
        <dbReference type="SAM" id="SignalP"/>
    </source>
</evidence>
<dbReference type="EMBL" id="CBTN010000010">
    <property type="protein sequence ID" value="CDH51732.1"/>
    <property type="molecule type" value="Genomic_DNA"/>
</dbReference>
<dbReference type="AlphaFoldDB" id="A0A068RQ23"/>
<keyword evidence="4" id="KW-1185">Reference proteome</keyword>
<dbReference type="Proteomes" id="UP000027586">
    <property type="component" value="Unassembled WGS sequence"/>
</dbReference>
<organism evidence="3 4">
    <name type="scientific">Lichtheimia corymbifera JMRC:FSU:9682</name>
    <dbReference type="NCBI Taxonomy" id="1263082"/>
    <lineage>
        <taxon>Eukaryota</taxon>
        <taxon>Fungi</taxon>
        <taxon>Fungi incertae sedis</taxon>
        <taxon>Mucoromycota</taxon>
        <taxon>Mucoromycotina</taxon>
        <taxon>Mucoromycetes</taxon>
        <taxon>Mucorales</taxon>
        <taxon>Lichtheimiaceae</taxon>
        <taxon>Lichtheimia</taxon>
    </lineage>
</organism>
<feature type="chain" id="PRO_5001655064" evidence="2">
    <location>
        <begin position="23"/>
        <end position="159"/>
    </location>
</feature>
<feature type="signal peptide" evidence="2">
    <location>
        <begin position="1"/>
        <end position="22"/>
    </location>
</feature>
<evidence type="ECO:0000313" key="4">
    <source>
        <dbReference type="Proteomes" id="UP000027586"/>
    </source>
</evidence>
<proteinExistence type="predicted"/>
<name>A0A068RQ23_9FUNG</name>
<accession>A0A068RQ23</accession>
<keyword evidence="2" id="KW-0732">Signal</keyword>
<comment type="caution">
    <text evidence="3">The sequence shown here is derived from an EMBL/GenBank/DDBJ whole genome shotgun (WGS) entry which is preliminary data.</text>
</comment>
<evidence type="ECO:0000313" key="3">
    <source>
        <dbReference type="EMBL" id="CDH51732.1"/>
    </source>
</evidence>
<dbReference type="OrthoDB" id="2290446at2759"/>
<dbReference type="VEuPathDB" id="FungiDB:LCOR_03298.1"/>